<dbReference type="Proteomes" id="UP001501410">
    <property type="component" value="Unassembled WGS sequence"/>
</dbReference>
<feature type="transmembrane region" description="Helical" evidence="1">
    <location>
        <begin position="411"/>
        <end position="430"/>
    </location>
</feature>
<evidence type="ECO:0000313" key="4">
    <source>
        <dbReference type="Proteomes" id="UP001501410"/>
    </source>
</evidence>
<feature type="transmembrane region" description="Helical" evidence="1">
    <location>
        <begin position="241"/>
        <end position="259"/>
    </location>
</feature>
<evidence type="ECO:0000256" key="1">
    <source>
        <dbReference type="SAM" id="Phobius"/>
    </source>
</evidence>
<keyword evidence="4" id="KW-1185">Reference proteome</keyword>
<keyword evidence="1" id="KW-0472">Membrane</keyword>
<dbReference type="InterPro" id="IPR046278">
    <property type="entry name" value="DUF6311"/>
</dbReference>
<keyword evidence="1" id="KW-1133">Transmembrane helix</keyword>
<keyword evidence="1" id="KW-0812">Transmembrane</keyword>
<protein>
    <recommendedName>
        <fullName evidence="2">DUF6311 domain-containing protein</fullName>
    </recommendedName>
</protein>
<sequence>MSKFSRIWQQYPLLLITIVQLLLIYIAFRNFWSDPTGIIFKDCCDGLKNLFHLQAYVSDPVDSKGLYHLKGINYPWGEYVHTTDNTPGFAIPYRWFCEHVYNVSAYAIPVYQAFIALSFVLSGWLSYKIFKRLTGVEWLALVAALMLPWTNFQTVRVPWGHFNLGLSFFILWAMWAFIRWTDTAPEKGWHKYGALLSMVLANFTGFLFHGYYIAILGMFQGVLLFFYAIALFRSGQWKPHLAASAGVTVVSLLACILFQKATDPYLSMRPDAPNGYDWIEQKVRFFSLFTAPKFYTFQFWIQNNEGAREPENMGYLGNMALWGCMLMLGLMLLHQPYREMFRDIQRRFFSNTLLKTIFFAGIFMYIVNAGEYYYTEGSGDKGITLHNYLNPLLWAHMVTKQVEQFRSMSRFAWPFFWTFSIWAFYTLYHFSRGLRGTVKKFFWVPLLLLGALEVKDYVDFCQLHIHGENLLSRKKQNELVIPGRVHINDYQAALFLPYYNVGSEVRAMILDDDDNLSAYSFQFYLKTRLPMINVKLARTVPAQTQQIRDWFHDLQPGSELKALLSNKPILVIRDKQLVPDSAKQVNYEEVRREFMMDALLLPERAHMQAIDSVGKYVFYAWYPLRSIAAQP</sequence>
<feature type="transmembrane region" description="Helical" evidence="1">
    <location>
        <begin position="12"/>
        <end position="32"/>
    </location>
</feature>
<organism evidence="3 4">
    <name type="scientific">Rurimicrobium arvi</name>
    <dbReference type="NCBI Taxonomy" id="2049916"/>
    <lineage>
        <taxon>Bacteria</taxon>
        <taxon>Pseudomonadati</taxon>
        <taxon>Bacteroidota</taxon>
        <taxon>Chitinophagia</taxon>
        <taxon>Chitinophagales</taxon>
        <taxon>Chitinophagaceae</taxon>
        <taxon>Rurimicrobium</taxon>
    </lineage>
</organism>
<feature type="transmembrane region" description="Helical" evidence="1">
    <location>
        <begin position="133"/>
        <end position="150"/>
    </location>
</feature>
<feature type="transmembrane region" description="Helical" evidence="1">
    <location>
        <begin position="313"/>
        <end position="333"/>
    </location>
</feature>
<accession>A0ABP8N0D5</accession>
<dbReference type="RefSeq" id="WP_344827683.1">
    <property type="nucleotide sequence ID" value="NZ_BAABEZ010000024.1"/>
</dbReference>
<comment type="caution">
    <text evidence="3">The sequence shown here is derived from an EMBL/GenBank/DDBJ whole genome shotgun (WGS) entry which is preliminary data.</text>
</comment>
<feature type="transmembrane region" description="Helical" evidence="1">
    <location>
        <begin position="214"/>
        <end position="232"/>
    </location>
</feature>
<dbReference type="EMBL" id="BAABEZ010000024">
    <property type="protein sequence ID" value="GAA4457759.1"/>
    <property type="molecule type" value="Genomic_DNA"/>
</dbReference>
<proteinExistence type="predicted"/>
<gene>
    <name evidence="3" type="ORF">GCM10023092_24950</name>
</gene>
<evidence type="ECO:0000259" key="2">
    <source>
        <dbReference type="Pfam" id="PF19830"/>
    </source>
</evidence>
<feature type="transmembrane region" description="Helical" evidence="1">
    <location>
        <begin position="353"/>
        <end position="374"/>
    </location>
</feature>
<feature type="transmembrane region" description="Helical" evidence="1">
    <location>
        <begin position="103"/>
        <end position="121"/>
    </location>
</feature>
<reference evidence="4" key="1">
    <citation type="journal article" date="2019" name="Int. J. Syst. Evol. Microbiol.">
        <title>The Global Catalogue of Microorganisms (GCM) 10K type strain sequencing project: providing services to taxonomists for standard genome sequencing and annotation.</title>
        <authorList>
            <consortium name="The Broad Institute Genomics Platform"/>
            <consortium name="The Broad Institute Genome Sequencing Center for Infectious Disease"/>
            <person name="Wu L."/>
            <person name="Ma J."/>
        </authorList>
    </citation>
    <scope>NUCLEOTIDE SEQUENCE [LARGE SCALE GENOMIC DNA]</scope>
    <source>
        <strain evidence="4">JCM 31921</strain>
    </source>
</reference>
<feature type="domain" description="DUF6311" evidence="2">
    <location>
        <begin position="36"/>
        <end position="433"/>
    </location>
</feature>
<dbReference type="Pfam" id="PF19830">
    <property type="entry name" value="DUF6311"/>
    <property type="match status" value="1"/>
</dbReference>
<feature type="transmembrane region" description="Helical" evidence="1">
    <location>
        <begin position="162"/>
        <end position="180"/>
    </location>
</feature>
<name>A0ABP8N0D5_9BACT</name>
<evidence type="ECO:0000313" key="3">
    <source>
        <dbReference type="EMBL" id="GAA4457759.1"/>
    </source>
</evidence>